<proteinExistence type="predicted"/>
<evidence type="ECO:0000313" key="2">
    <source>
        <dbReference type="EMBL" id="SVD29435.1"/>
    </source>
</evidence>
<feature type="non-terminal residue" evidence="2">
    <location>
        <position position="1"/>
    </location>
</feature>
<keyword evidence="1" id="KW-1133">Transmembrane helix</keyword>
<feature type="transmembrane region" description="Helical" evidence="1">
    <location>
        <begin position="43"/>
        <end position="62"/>
    </location>
</feature>
<reference evidence="2" key="1">
    <citation type="submission" date="2018-05" db="EMBL/GenBank/DDBJ databases">
        <authorList>
            <person name="Lanie J.A."/>
            <person name="Ng W.-L."/>
            <person name="Kazmierczak K.M."/>
            <person name="Andrzejewski T.M."/>
            <person name="Davidsen T.M."/>
            <person name="Wayne K.J."/>
            <person name="Tettelin H."/>
            <person name="Glass J.I."/>
            <person name="Rusch D."/>
            <person name="Podicherti R."/>
            <person name="Tsui H.-C.T."/>
            <person name="Winkler M.E."/>
        </authorList>
    </citation>
    <scope>NUCLEOTIDE SEQUENCE</scope>
</reference>
<evidence type="ECO:0000256" key="1">
    <source>
        <dbReference type="SAM" id="Phobius"/>
    </source>
</evidence>
<dbReference type="EMBL" id="UINC01141601">
    <property type="protein sequence ID" value="SVD29435.1"/>
    <property type="molecule type" value="Genomic_DNA"/>
</dbReference>
<organism evidence="2">
    <name type="scientific">marine metagenome</name>
    <dbReference type="NCBI Taxonomy" id="408172"/>
    <lineage>
        <taxon>unclassified sequences</taxon>
        <taxon>metagenomes</taxon>
        <taxon>ecological metagenomes</taxon>
    </lineage>
</organism>
<dbReference type="AlphaFoldDB" id="A0A382U6C4"/>
<sequence length="76" mass="8448">VTEQNKTITIDNNLDTGVSSVTVEQISPDAGLEIGGVKLSTDLPWYGDAAILLFFAALIYIVKKYIDRWFEKKKNA</sequence>
<feature type="non-terminal residue" evidence="2">
    <location>
        <position position="76"/>
    </location>
</feature>
<keyword evidence="1" id="KW-0472">Membrane</keyword>
<gene>
    <name evidence="2" type="ORF">METZ01_LOCUS382289</name>
</gene>
<protein>
    <submittedName>
        <fullName evidence="2">Uncharacterized protein</fullName>
    </submittedName>
</protein>
<keyword evidence="1" id="KW-0812">Transmembrane</keyword>
<accession>A0A382U6C4</accession>
<name>A0A382U6C4_9ZZZZ</name>